<organism evidence="8 9">
    <name type="scientific">Bacillus mesophilum</name>
    <dbReference type="NCBI Taxonomy" id="1071718"/>
    <lineage>
        <taxon>Bacteria</taxon>
        <taxon>Bacillati</taxon>
        <taxon>Bacillota</taxon>
        <taxon>Bacilli</taxon>
        <taxon>Bacillales</taxon>
        <taxon>Bacillaceae</taxon>
        <taxon>Bacillus</taxon>
    </lineage>
</organism>
<keyword evidence="9" id="KW-1185">Reference proteome</keyword>
<evidence type="ECO:0000313" key="9">
    <source>
        <dbReference type="Proteomes" id="UP000441354"/>
    </source>
</evidence>
<feature type="domain" description="Pyridoxamine 5'-phosphate oxidase N-terminal" evidence="6">
    <location>
        <begin position="41"/>
        <end position="153"/>
    </location>
</feature>
<dbReference type="InterPro" id="IPR011576">
    <property type="entry name" value="Pyridox_Oxase_N"/>
</dbReference>
<dbReference type="EC" id="1.4.3.5" evidence="8"/>
<dbReference type="Pfam" id="PF10590">
    <property type="entry name" value="PNP_phzG_C"/>
    <property type="match status" value="1"/>
</dbReference>
<dbReference type="PANTHER" id="PTHR10851:SF0">
    <property type="entry name" value="PYRIDOXINE-5'-PHOSPHATE OXIDASE"/>
    <property type="match status" value="1"/>
</dbReference>
<feature type="binding site" evidence="5">
    <location>
        <position position="190"/>
    </location>
    <ligand>
        <name>FMN</name>
        <dbReference type="ChEBI" id="CHEBI:58210"/>
    </ligand>
</feature>
<evidence type="ECO:0000259" key="6">
    <source>
        <dbReference type="Pfam" id="PF01243"/>
    </source>
</evidence>
<feature type="binding site" evidence="5">
    <location>
        <position position="88"/>
    </location>
    <ligand>
        <name>FMN</name>
        <dbReference type="ChEBI" id="CHEBI:58210"/>
    </ligand>
</feature>
<evidence type="ECO:0000259" key="7">
    <source>
        <dbReference type="Pfam" id="PF10590"/>
    </source>
</evidence>
<keyword evidence="3 5" id="KW-0288">FMN</keyword>
<proteinExistence type="inferred from homology"/>
<dbReference type="Proteomes" id="UP000441354">
    <property type="component" value="Unassembled WGS sequence"/>
</dbReference>
<keyword evidence="2" id="KW-0285">Flavoprotein</keyword>
<dbReference type="EMBL" id="WBOT01000005">
    <property type="protein sequence ID" value="KAB2331387.1"/>
    <property type="molecule type" value="Genomic_DNA"/>
</dbReference>
<gene>
    <name evidence="8" type="primary">pdxH</name>
    <name evidence="8" type="ORF">F7732_16190</name>
</gene>
<dbReference type="PANTHER" id="PTHR10851">
    <property type="entry name" value="PYRIDOXINE-5-PHOSPHATE OXIDASE"/>
    <property type="match status" value="1"/>
</dbReference>
<reference evidence="8 9" key="1">
    <citation type="journal article" date="2014" name="Arch. Microbiol.">
        <title>Bacillus mesophilum sp. nov., strain IITR-54T, a novel 4-chlorobiphenyl dechlorinating bacterium.</title>
        <authorList>
            <person name="Manickam N."/>
            <person name="Singh N.K."/>
            <person name="Bajaj A."/>
            <person name="Kumar R.M."/>
            <person name="Kaur G."/>
            <person name="Kaur N."/>
            <person name="Bala M."/>
            <person name="Kumar A."/>
            <person name="Mayilraj S."/>
        </authorList>
    </citation>
    <scope>NUCLEOTIDE SEQUENCE [LARGE SCALE GENOMIC DNA]</scope>
    <source>
        <strain evidence="8 9">IITR-54</strain>
    </source>
</reference>
<evidence type="ECO:0000256" key="1">
    <source>
        <dbReference type="ARBA" id="ARBA00007301"/>
    </source>
</evidence>
<sequence>MKDIQKLLRNLKSLEGPYLKFDPKNVPSNPIELFQEWFHIAIKNGVHEPHAMTLSTINKLGHPDARVLILKDIDEDGWYFASSSNSMKGQQLKVTPNVSLTFYWSLIGRQVRIRGTSLKVGKERSAKDFLERGKLARAIALVGKQSKVLADSKELDELLIKQMERMKSEADIVDPHWCLYKVTASEVEFWQGDRERKHTRLLYRKENNKWIQELLWP</sequence>
<dbReference type="InterPro" id="IPR000659">
    <property type="entry name" value="Pyridox_Oxase"/>
</dbReference>
<accession>A0A7V7RK39</accession>
<evidence type="ECO:0000256" key="3">
    <source>
        <dbReference type="ARBA" id="ARBA00022643"/>
    </source>
</evidence>
<dbReference type="GO" id="GO:0008615">
    <property type="term" value="P:pyridoxine biosynthetic process"/>
    <property type="evidence" value="ECO:0007669"/>
    <property type="project" value="InterPro"/>
</dbReference>
<dbReference type="GO" id="GO:0010181">
    <property type="term" value="F:FMN binding"/>
    <property type="evidence" value="ECO:0007669"/>
    <property type="project" value="InterPro"/>
</dbReference>
<dbReference type="PIRSF" id="PIRSF000190">
    <property type="entry name" value="Pyd_amn-ph_oxd"/>
    <property type="match status" value="1"/>
</dbReference>
<feature type="binding site" evidence="5">
    <location>
        <position position="200"/>
    </location>
    <ligand>
        <name>FMN</name>
        <dbReference type="ChEBI" id="CHEBI:58210"/>
    </ligand>
</feature>
<dbReference type="Pfam" id="PF01243">
    <property type="entry name" value="PNPOx_N"/>
    <property type="match status" value="1"/>
</dbReference>
<dbReference type="AlphaFoldDB" id="A0A7V7RK39"/>
<evidence type="ECO:0000313" key="8">
    <source>
        <dbReference type="EMBL" id="KAB2331387.1"/>
    </source>
</evidence>
<feature type="domain" description="Pyridoxine 5'-phosphate oxidase dimerisation C-terminal" evidence="7">
    <location>
        <begin position="177"/>
        <end position="217"/>
    </location>
</feature>
<dbReference type="RefSeq" id="WP_151575048.1">
    <property type="nucleotide sequence ID" value="NZ_WBOT01000005.1"/>
</dbReference>
<evidence type="ECO:0000256" key="2">
    <source>
        <dbReference type="ARBA" id="ARBA00022630"/>
    </source>
</evidence>
<evidence type="ECO:0000256" key="5">
    <source>
        <dbReference type="PIRSR" id="PIRSR000190-2"/>
    </source>
</evidence>
<protein>
    <submittedName>
        <fullName evidence="8">Pyridoxamine 5'-phosphate oxidase</fullName>
        <ecNumber evidence="8">1.4.3.5</ecNumber>
    </submittedName>
</protein>
<feature type="binding site" evidence="5">
    <location>
        <begin position="145"/>
        <end position="146"/>
    </location>
    <ligand>
        <name>FMN</name>
        <dbReference type="ChEBI" id="CHEBI:58210"/>
    </ligand>
</feature>
<feature type="binding site" evidence="5">
    <location>
        <position position="110"/>
    </location>
    <ligand>
        <name>FMN</name>
        <dbReference type="ChEBI" id="CHEBI:58210"/>
    </ligand>
</feature>
<dbReference type="OrthoDB" id="9780392at2"/>
<dbReference type="SUPFAM" id="SSF50475">
    <property type="entry name" value="FMN-binding split barrel"/>
    <property type="match status" value="1"/>
</dbReference>
<keyword evidence="4 8" id="KW-0560">Oxidoreductase</keyword>
<dbReference type="GO" id="GO:0004733">
    <property type="term" value="F:pyridoxamine phosphate oxidase activity"/>
    <property type="evidence" value="ECO:0007669"/>
    <property type="project" value="UniProtKB-EC"/>
</dbReference>
<name>A0A7V7RK39_9BACI</name>
<dbReference type="Gene3D" id="2.30.110.10">
    <property type="entry name" value="Electron Transport, Fmn-binding Protein, Chain A"/>
    <property type="match status" value="1"/>
</dbReference>
<dbReference type="InterPro" id="IPR019576">
    <property type="entry name" value="Pyridoxamine_oxidase_dimer_C"/>
</dbReference>
<dbReference type="NCBIfam" id="NF004231">
    <property type="entry name" value="PRK05679.1"/>
    <property type="match status" value="1"/>
</dbReference>
<comment type="similarity">
    <text evidence="1">Belongs to the pyridoxamine 5'-phosphate oxidase family.</text>
</comment>
<dbReference type="PROSITE" id="PS01064">
    <property type="entry name" value="PYRIDOX_OXIDASE"/>
    <property type="match status" value="1"/>
</dbReference>
<dbReference type="InterPro" id="IPR012349">
    <property type="entry name" value="Split_barrel_FMN-bd"/>
</dbReference>
<dbReference type="InterPro" id="IPR019740">
    <property type="entry name" value="Pyridox_Oxase_CS"/>
</dbReference>
<comment type="caution">
    <text evidence="8">The sequence shown here is derived from an EMBL/GenBank/DDBJ whole genome shotgun (WGS) entry which is preliminary data.</text>
</comment>
<feature type="binding site" evidence="5">
    <location>
        <begin position="66"/>
        <end position="71"/>
    </location>
    <ligand>
        <name>FMN</name>
        <dbReference type="ChEBI" id="CHEBI:58210"/>
    </ligand>
</feature>
<evidence type="ECO:0000256" key="4">
    <source>
        <dbReference type="ARBA" id="ARBA00023002"/>
    </source>
</evidence>
<comment type="cofactor">
    <cofactor evidence="5">
        <name>FMN</name>
        <dbReference type="ChEBI" id="CHEBI:58210"/>
    </cofactor>
    <text evidence="5">Binds 1 FMN per subunit.</text>
</comment>